<dbReference type="Pfam" id="PF11162">
    <property type="entry name" value="DUF2946"/>
    <property type="match status" value="1"/>
</dbReference>
<dbReference type="EMBL" id="CP012669">
    <property type="protein sequence ID" value="ALE17467.1"/>
    <property type="molecule type" value="Genomic_DNA"/>
</dbReference>
<dbReference type="KEGG" id="aep:AMC99_02188"/>
<dbReference type="InterPro" id="IPR021333">
    <property type="entry name" value="DUF2946"/>
</dbReference>
<gene>
    <name evidence="1" type="ORF">AMC99_02188</name>
</gene>
<evidence type="ECO:0008006" key="3">
    <source>
        <dbReference type="Google" id="ProtNLM"/>
    </source>
</evidence>
<organism evidence="1 2">
    <name type="scientific">Altererythrobacter epoxidivorans</name>
    <dbReference type="NCBI Taxonomy" id="361183"/>
    <lineage>
        <taxon>Bacteria</taxon>
        <taxon>Pseudomonadati</taxon>
        <taxon>Pseudomonadota</taxon>
        <taxon>Alphaproteobacteria</taxon>
        <taxon>Sphingomonadales</taxon>
        <taxon>Erythrobacteraceae</taxon>
        <taxon>Altererythrobacter</taxon>
    </lineage>
</organism>
<dbReference type="AlphaFoldDB" id="A0A0M4LW36"/>
<sequence length="133" mass="14111">MDGWRNLTRDNRLAMLLALVLMLGVRAIVPQGYMPDSDAGAATLSVKVCNATGADLRIKIPLKDSETRQSDDASGERHCDFASLAQAALGTDAGIWVPEPPVFTVNPDAAVDAPAIAPIERLRPPLRAPPLTA</sequence>
<evidence type="ECO:0000313" key="2">
    <source>
        <dbReference type="Proteomes" id="UP000057938"/>
    </source>
</evidence>
<evidence type="ECO:0000313" key="1">
    <source>
        <dbReference type="EMBL" id="ALE17467.1"/>
    </source>
</evidence>
<name>A0A0M4LW36_9SPHN</name>
<dbReference type="PATRIC" id="fig|361183.4.peg.2148"/>
<reference evidence="1 2" key="1">
    <citation type="submission" date="2015-09" db="EMBL/GenBank/DDBJ databases">
        <title>Complete genome sequence of a benzo[a]pyrene-degrading bacterium Altererythrobacter epoxidivorans CGMCC 1.7731T.</title>
        <authorList>
            <person name="Li Z."/>
            <person name="Cheng H."/>
            <person name="Huo Y."/>
            <person name="Xu X."/>
        </authorList>
    </citation>
    <scope>NUCLEOTIDE SEQUENCE [LARGE SCALE GENOMIC DNA]</scope>
    <source>
        <strain evidence="1 2">CGMCC 1.7731</strain>
    </source>
</reference>
<keyword evidence="2" id="KW-1185">Reference proteome</keyword>
<dbReference type="Proteomes" id="UP000057938">
    <property type="component" value="Chromosome"/>
</dbReference>
<proteinExistence type="predicted"/>
<protein>
    <recommendedName>
        <fullName evidence="3">DUF2946 domain-containing protein</fullName>
    </recommendedName>
</protein>
<accession>A0A0M4LW36</accession>